<evidence type="ECO:0000259" key="1">
    <source>
        <dbReference type="Pfam" id="PF08410"/>
    </source>
</evidence>
<feature type="domain" description="DUF1737" evidence="1">
    <location>
        <begin position="32"/>
        <end position="78"/>
    </location>
</feature>
<comment type="caution">
    <text evidence="2">The sequence shown here is derived from an EMBL/GenBank/DDBJ whole genome shotgun (WGS) entry which is preliminary data.</text>
</comment>
<evidence type="ECO:0000313" key="3">
    <source>
        <dbReference type="Proteomes" id="UP000317881"/>
    </source>
</evidence>
<dbReference type="Pfam" id="PF08410">
    <property type="entry name" value="DUF1737"/>
    <property type="match status" value="1"/>
</dbReference>
<dbReference type="AlphaFoldDB" id="A0A4Y3VUF9"/>
<accession>A0A4Y3VUF9</accession>
<sequence>MMQLGVSGPPVRRAAASGILLSMSTPPDGLPIYRVLTGPDDATFCRRVSEAMDLGYELHEGPAVTFNGERVIVAQALVWPTRASNPGA</sequence>
<name>A0A4Y3VUF9_9ACTN</name>
<gene>
    <name evidence="2" type="ORF">SSP24_82590</name>
</gene>
<organism evidence="2 3">
    <name type="scientific">Streptomyces spinoverrucosus</name>
    <dbReference type="NCBI Taxonomy" id="284043"/>
    <lineage>
        <taxon>Bacteria</taxon>
        <taxon>Bacillati</taxon>
        <taxon>Actinomycetota</taxon>
        <taxon>Actinomycetes</taxon>
        <taxon>Kitasatosporales</taxon>
        <taxon>Streptomycetaceae</taxon>
        <taxon>Streptomyces</taxon>
    </lineage>
</organism>
<reference evidence="2 3" key="1">
    <citation type="submission" date="2019-06" db="EMBL/GenBank/DDBJ databases">
        <title>Whole genome shotgun sequence of Streptomyces spinoverrucosus NBRC 14228.</title>
        <authorList>
            <person name="Hosoyama A."/>
            <person name="Uohara A."/>
            <person name="Ohji S."/>
            <person name="Ichikawa N."/>
        </authorList>
    </citation>
    <scope>NUCLEOTIDE SEQUENCE [LARGE SCALE GENOMIC DNA]</scope>
    <source>
        <strain evidence="2 3">NBRC 14228</strain>
    </source>
</reference>
<proteinExistence type="predicted"/>
<dbReference type="InterPro" id="IPR013619">
    <property type="entry name" value="DUF1737"/>
</dbReference>
<dbReference type="Proteomes" id="UP000317881">
    <property type="component" value="Unassembled WGS sequence"/>
</dbReference>
<protein>
    <recommendedName>
        <fullName evidence="1">DUF1737 domain-containing protein</fullName>
    </recommendedName>
</protein>
<evidence type="ECO:0000313" key="2">
    <source>
        <dbReference type="EMBL" id="GEC10604.1"/>
    </source>
</evidence>
<keyword evidence="3" id="KW-1185">Reference proteome</keyword>
<dbReference type="EMBL" id="BJND01000125">
    <property type="protein sequence ID" value="GEC10604.1"/>
    <property type="molecule type" value="Genomic_DNA"/>
</dbReference>